<dbReference type="GO" id="GO:0051213">
    <property type="term" value="F:dioxygenase activity"/>
    <property type="evidence" value="ECO:0007669"/>
    <property type="project" value="UniProtKB-KW"/>
</dbReference>
<dbReference type="PROSITE" id="PS51819">
    <property type="entry name" value="VOC"/>
    <property type="match status" value="1"/>
</dbReference>
<name>A0A1M5UXI0_9BURK</name>
<dbReference type="PANTHER" id="PTHR21366">
    <property type="entry name" value="GLYOXALASE FAMILY PROTEIN"/>
    <property type="match status" value="1"/>
</dbReference>
<dbReference type="Gene3D" id="3.10.180.10">
    <property type="entry name" value="2,3-Dihydroxybiphenyl 1,2-Dioxygenase, domain 1"/>
    <property type="match status" value="1"/>
</dbReference>
<evidence type="ECO:0000313" key="3">
    <source>
        <dbReference type="Proteomes" id="UP000184226"/>
    </source>
</evidence>
<sequence length="143" mass="15624">MLKLNRIIETALYVDDLDRAGRFYADILALKPMLNTKTLFAYDVGGQSVLLLFKRGASMKTQVFPGGPGSPAGEIPPHDGSGPLHMCFAIDADQLAAWEARLSGKGVLIEGRVRWAGGGESVYFRDPDGHLLEFMTPGNWPIY</sequence>
<accession>A0A1M5UXI0</accession>
<gene>
    <name evidence="2" type="ORF">SAMN04488135_104142</name>
</gene>
<organism evidence="2 3">
    <name type="scientific">Pollutimonas bauzanensis</name>
    <dbReference type="NCBI Taxonomy" id="658167"/>
    <lineage>
        <taxon>Bacteria</taxon>
        <taxon>Pseudomonadati</taxon>
        <taxon>Pseudomonadota</taxon>
        <taxon>Betaproteobacteria</taxon>
        <taxon>Burkholderiales</taxon>
        <taxon>Alcaligenaceae</taxon>
        <taxon>Pollutimonas</taxon>
    </lineage>
</organism>
<protein>
    <submittedName>
        <fullName evidence="2">Catechol 2,3-dioxygenase</fullName>
    </submittedName>
</protein>
<keyword evidence="2" id="KW-0223">Dioxygenase</keyword>
<dbReference type="Pfam" id="PF00903">
    <property type="entry name" value="Glyoxalase"/>
    <property type="match status" value="1"/>
</dbReference>
<dbReference type="InterPro" id="IPR037523">
    <property type="entry name" value="VOC_core"/>
</dbReference>
<keyword evidence="2" id="KW-0560">Oxidoreductase</keyword>
<dbReference type="EMBL" id="FQXE01000004">
    <property type="protein sequence ID" value="SHH67403.1"/>
    <property type="molecule type" value="Genomic_DNA"/>
</dbReference>
<dbReference type="AlphaFoldDB" id="A0A1M5UXI0"/>
<reference evidence="2 3" key="1">
    <citation type="submission" date="2016-11" db="EMBL/GenBank/DDBJ databases">
        <authorList>
            <person name="Jaros S."/>
            <person name="Januszkiewicz K."/>
            <person name="Wedrychowicz H."/>
        </authorList>
    </citation>
    <scope>NUCLEOTIDE SEQUENCE [LARGE SCALE GENOMIC DNA]</scope>
    <source>
        <strain evidence="2 3">CGMCC 1.10190</strain>
    </source>
</reference>
<dbReference type="SUPFAM" id="SSF54593">
    <property type="entry name" value="Glyoxalase/Bleomycin resistance protein/Dihydroxybiphenyl dioxygenase"/>
    <property type="match status" value="1"/>
</dbReference>
<dbReference type="InterPro" id="IPR004360">
    <property type="entry name" value="Glyas_Fos-R_dOase_dom"/>
</dbReference>
<dbReference type="OrthoDB" id="9812656at2"/>
<keyword evidence="3" id="KW-1185">Reference proteome</keyword>
<dbReference type="PANTHER" id="PTHR21366:SF22">
    <property type="entry name" value="VOC DOMAIN-CONTAINING PROTEIN"/>
    <property type="match status" value="1"/>
</dbReference>
<feature type="domain" description="VOC" evidence="1">
    <location>
        <begin position="6"/>
        <end position="137"/>
    </location>
</feature>
<dbReference type="InterPro" id="IPR050383">
    <property type="entry name" value="GlyoxalaseI/FosfomycinResist"/>
</dbReference>
<dbReference type="RefSeq" id="WP_073102822.1">
    <property type="nucleotide sequence ID" value="NZ_FQXE01000004.1"/>
</dbReference>
<dbReference type="STRING" id="658167.SAMN04488135_104142"/>
<proteinExistence type="predicted"/>
<evidence type="ECO:0000259" key="1">
    <source>
        <dbReference type="PROSITE" id="PS51819"/>
    </source>
</evidence>
<evidence type="ECO:0000313" key="2">
    <source>
        <dbReference type="EMBL" id="SHH67403.1"/>
    </source>
</evidence>
<dbReference type="InterPro" id="IPR029068">
    <property type="entry name" value="Glyas_Bleomycin-R_OHBP_Dase"/>
</dbReference>
<dbReference type="Proteomes" id="UP000184226">
    <property type="component" value="Unassembled WGS sequence"/>
</dbReference>